<comment type="caution">
    <text evidence="3">The sequence shown here is derived from an EMBL/GenBank/DDBJ whole genome shotgun (WGS) entry which is preliminary data.</text>
</comment>
<accession>A0A6B1FW01</accession>
<evidence type="ECO:0000259" key="2">
    <source>
        <dbReference type="Pfam" id="PF01636"/>
    </source>
</evidence>
<dbReference type="InterPro" id="IPR050249">
    <property type="entry name" value="Pseudomonas-type_ThrB"/>
</dbReference>
<dbReference type="AlphaFoldDB" id="A0A6B1FW01"/>
<sequence>MEHPSIEASSADGLRQLTDETQFEQALQAAAARALESWDIDVTAISLVSHSENIVFRVDSECGQPFVFRFHRPGYHTLPELHGEFHWTAALNRSGIGAPVPRLSKDKRAFVPFDLPELSQTRFVSMVEWVDGTPMATLIEQEAQPARLASYFHKVGKLAARIHNQAALWSLPAGFERHAFDADGLMGESPFWGPFWEQSDLKPAERAQVIYARDKIYDLLTDYGKEQATFSLIHADLHPGNLITTGENVHIIDFDDSGFGWHQYELAVAISYYQDNPHFETIREAIITGYLTERPLSRSDIDLLPVFVLIRSMVSLGWIEQRPELDSSYKAPTLIKRACEQSRELFGAV</sequence>
<dbReference type="Pfam" id="PF01636">
    <property type="entry name" value="APH"/>
    <property type="match status" value="1"/>
</dbReference>
<dbReference type="GO" id="GO:0009088">
    <property type="term" value="P:threonine biosynthetic process"/>
    <property type="evidence" value="ECO:0007669"/>
    <property type="project" value="TreeGrafter"/>
</dbReference>
<dbReference type="GO" id="GO:0004413">
    <property type="term" value="F:homoserine kinase activity"/>
    <property type="evidence" value="ECO:0007669"/>
    <property type="project" value="TreeGrafter"/>
</dbReference>
<dbReference type="PANTHER" id="PTHR21064:SF6">
    <property type="entry name" value="AMINOGLYCOSIDE PHOSPHOTRANSFERASE DOMAIN-CONTAINING PROTEIN"/>
    <property type="match status" value="1"/>
</dbReference>
<name>A0A6B1FW01_9CHLR</name>
<dbReference type="InterPro" id="IPR011009">
    <property type="entry name" value="Kinase-like_dom_sf"/>
</dbReference>
<evidence type="ECO:0000313" key="3">
    <source>
        <dbReference type="EMBL" id="MYH60809.1"/>
    </source>
</evidence>
<dbReference type="PANTHER" id="PTHR21064">
    <property type="entry name" value="AMINOGLYCOSIDE PHOSPHOTRANSFERASE DOMAIN-CONTAINING PROTEIN-RELATED"/>
    <property type="match status" value="1"/>
</dbReference>
<gene>
    <name evidence="3" type="ORF">F4148_03270</name>
</gene>
<reference evidence="3" key="1">
    <citation type="submission" date="2019-09" db="EMBL/GenBank/DDBJ databases">
        <title>Characterisation of the sponge microbiome using genome-centric metagenomics.</title>
        <authorList>
            <person name="Engelberts J.P."/>
            <person name="Robbins S.J."/>
            <person name="De Goeij J.M."/>
            <person name="Aranda M."/>
            <person name="Bell S.C."/>
            <person name="Webster N.S."/>
        </authorList>
    </citation>
    <scope>NUCLEOTIDE SEQUENCE</scope>
    <source>
        <strain evidence="3">SB0675_bin_29</strain>
    </source>
</reference>
<organism evidence="3">
    <name type="scientific">Caldilineaceae bacterium SB0675_bin_29</name>
    <dbReference type="NCBI Taxonomy" id="2605266"/>
    <lineage>
        <taxon>Bacteria</taxon>
        <taxon>Bacillati</taxon>
        <taxon>Chloroflexota</taxon>
        <taxon>Caldilineae</taxon>
        <taxon>Caldilineales</taxon>
        <taxon>Caldilineaceae</taxon>
    </lineage>
</organism>
<dbReference type="Gene3D" id="3.90.1200.10">
    <property type="match status" value="1"/>
</dbReference>
<dbReference type="InterPro" id="IPR002575">
    <property type="entry name" value="Aminoglycoside_PTrfase"/>
</dbReference>
<dbReference type="EMBL" id="VYDA01000120">
    <property type="protein sequence ID" value="MYH60809.1"/>
    <property type="molecule type" value="Genomic_DNA"/>
</dbReference>
<keyword evidence="3" id="KW-0808">Transferase</keyword>
<comment type="similarity">
    <text evidence="1">Belongs to the pseudomonas-type ThrB family.</text>
</comment>
<proteinExistence type="inferred from homology"/>
<feature type="domain" description="Aminoglycoside phosphotransferase" evidence="2">
    <location>
        <begin position="51"/>
        <end position="293"/>
    </location>
</feature>
<evidence type="ECO:0000256" key="1">
    <source>
        <dbReference type="ARBA" id="ARBA00038240"/>
    </source>
</evidence>
<protein>
    <submittedName>
        <fullName evidence="3">Phosphotransferase</fullName>
    </submittedName>
</protein>
<dbReference type="SUPFAM" id="SSF56112">
    <property type="entry name" value="Protein kinase-like (PK-like)"/>
    <property type="match status" value="1"/>
</dbReference>